<feature type="coiled-coil region" evidence="1">
    <location>
        <begin position="81"/>
        <end position="112"/>
    </location>
</feature>
<accession>A0A1C6UTM9</accession>
<sequence length="173" mass="18744">MRFSVVANGYDQGQVDSCLTELSVGLTRLAARAEGVVPGRDADQIRQEAVRLRTLVDRRVAAAGRPGREPADLERRAAEVFAQARIELDAAREEARQLRERAYAEAVRARREFEAALQARRRRADQVDELLSDVTVEAVPVDPPTAATGGVPATRAAAGAVEPPPGPQDARVR</sequence>
<dbReference type="EMBL" id="FMIA01000002">
    <property type="protein sequence ID" value="SCL57193.1"/>
    <property type="molecule type" value="Genomic_DNA"/>
</dbReference>
<proteinExistence type="predicted"/>
<dbReference type="RefSeq" id="WP_091439030.1">
    <property type="nucleotide sequence ID" value="NZ_BMMJ01000018.1"/>
</dbReference>
<keyword evidence="4" id="KW-1185">Reference proteome</keyword>
<dbReference type="AlphaFoldDB" id="A0A1C6UTM9"/>
<dbReference type="OrthoDB" id="3406104at2"/>
<organism evidence="3 4">
    <name type="scientific">Micromonospora yangpuensis</name>
    <dbReference type="NCBI Taxonomy" id="683228"/>
    <lineage>
        <taxon>Bacteria</taxon>
        <taxon>Bacillati</taxon>
        <taxon>Actinomycetota</taxon>
        <taxon>Actinomycetes</taxon>
        <taxon>Micromonosporales</taxon>
        <taxon>Micromonosporaceae</taxon>
        <taxon>Micromonospora</taxon>
    </lineage>
</organism>
<feature type="region of interest" description="Disordered" evidence="2">
    <location>
        <begin position="140"/>
        <end position="173"/>
    </location>
</feature>
<protein>
    <submittedName>
        <fullName evidence="3">Uncharacterized protein</fullName>
    </submittedName>
</protein>
<dbReference type="Proteomes" id="UP000198937">
    <property type="component" value="Unassembled WGS sequence"/>
</dbReference>
<name>A0A1C6UTM9_9ACTN</name>
<evidence type="ECO:0000313" key="3">
    <source>
        <dbReference type="EMBL" id="SCL57193.1"/>
    </source>
</evidence>
<evidence type="ECO:0000256" key="2">
    <source>
        <dbReference type="SAM" id="MobiDB-lite"/>
    </source>
</evidence>
<keyword evidence="1" id="KW-0175">Coiled coil</keyword>
<gene>
    <name evidence="3" type="ORF">GA0070617_3458</name>
</gene>
<evidence type="ECO:0000313" key="4">
    <source>
        <dbReference type="Proteomes" id="UP000198937"/>
    </source>
</evidence>
<evidence type="ECO:0000256" key="1">
    <source>
        <dbReference type="SAM" id="Coils"/>
    </source>
</evidence>
<reference evidence="3 4" key="1">
    <citation type="submission" date="2016-06" db="EMBL/GenBank/DDBJ databases">
        <authorList>
            <person name="Kjaerup R.B."/>
            <person name="Dalgaard T.S."/>
            <person name="Juul-Madsen H.R."/>
        </authorList>
    </citation>
    <scope>NUCLEOTIDE SEQUENCE [LARGE SCALE GENOMIC DNA]</scope>
    <source>
        <strain evidence="3 4">DSM 45577</strain>
    </source>
</reference>